<protein>
    <submittedName>
        <fullName evidence="2">Uncharacterized protein</fullName>
    </submittedName>
</protein>
<dbReference type="Proteomes" id="UP001596395">
    <property type="component" value="Unassembled WGS sequence"/>
</dbReference>
<evidence type="ECO:0000313" key="2">
    <source>
        <dbReference type="EMBL" id="MFC6952634.1"/>
    </source>
</evidence>
<evidence type="ECO:0000313" key="3">
    <source>
        <dbReference type="Proteomes" id="UP001596395"/>
    </source>
</evidence>
<accession>A0ABD5VAQ0</accession>
<keyword evidence="1" id="KW-0812">Transmembrane</keyword>
<gene>
    <name evidence="2" type="ORF">ACFQGB_07130</name>
</gene>
<organism evidence="2 3">
    <name type="scientific">Halorubellus litoreus</name>
    <dbReference type="NCBI Taxonomy" id="755308"/>
    <lineage>
        <taxon>Archaea</taxon>
        <taxon>Methanobacteriati</taxon>
        <taxon>Methanobacteriota</taxon>
        <taxon>Stenosarchaea group</taxon>
        <taxon>Halobacteria</taxon>
        <taxon>Halobacteriales</taxon>
        <taxon>Halorubellaceae</taxon>
        <taxon>Halorubellus</taxon>
    </lineage>
</organism>
<dbReference type="RefSeq" id="WP_336349594.1">
    <property type="nucleotide sequence ID" value="NZ_JAZAQL010000001.1"/>
</dbReference>
<dbReference type="EMBL" id="JBHSXN010000001">
    <property type="protein sequence ID" value="MFC6952634.1"/>
    <property type="molecule type" value="Genomic_DNA"/>
</dbReference>
<feature type="transmembrane region" description="Helical" evidence="1">
    <location>
        <begin position="12"/>
        <end position="38"/>
    </location>
</feature>
<comment type="caution">
    <text evidence="2">The sequence shown here is derived from an EMBL/GenBank/DDBJ whole genome shotgun (WGS) entry which is preliminary data.</text>
</comment>
<feature type="transmembrane region" description="Helical" evidence="1">
    <location>
        <begin position="50"/>
        <end position="75"/>
    </location>
</feature>
<reference evidence="2 3" key="1">
    <citation type="journal article" date="2019" name="Int. J. Syst. Evol. Microbiol.">
        <title>The Global Catalogue of Microorganisms (GCM) 10K type strain sequencing project: providing services to taxonomists for standard genome sequencing and annotation.</title>
        <authorList>
            <consortium name="The Broad Institute Genomics Platform"/>
            <consortium name="The Broad Institute Genome Sequencing Center for Infectious Disease"/>
            <person name="Wu L."/>
            <person name="Ma J."/>
        </authorList>
    </citation>
    <scope>NUCLEOTIDE SEQUENCE [LARGE SCALE GENOMIC DNA]</scope>
    <source>
        <strain evidence="2 3">GX26</strain>
    </source>
</reference>
<proteinExistence type="predicted"/>
<keyword evidence="1" id="KW-0472">Membrane</keyword>
<evidence type="ECO:0000256" key="1">
    <source>
        <dbReference type="SAM" id="Phobius"/>
    </source>
</evidence>
<name>A0ABD5VAQ0_9EURY</name>
<keyword evidence="1" id="KW-1133">Transmembrane helix</keyword>
<keyword evidence="3" id="KW-1185">Reference proteome</keyword>
<sequence>MRPERDRSAVLGEAATVVALLFGFRLAGELAAVVLGWFVDPLGGTPSEVAATVTSAFAASLTWAGIVVAAAYIYLRVTRYRQTTPDPEEQSNRYGADA</sequence>
<dbReference type="AlphaFoldDB" id="A0ABD5VAQ0"/>